<evidence type="ECO:0000313" key="2">
    <source>
        <dbReference type="EMBL" id="POM65082.1"/>
    </source>
</evidence>
<feature type="compositionally biased region" description="Polar residues" evidence="1">
    <location>
        <begin position="104"/>
        <end position="118"/>
    </location>
</feature>
<dbReference type="AlphaFoldDB" id="A0A2P4XHR3"/>
<gene>
    <name evidence="2" type="ORF">PHPALM_19271</name>
</gene>
<dbReference type="OrthoDB" id="277011at2759"/>
<proteinExistence type="predicted"/>
<protein>
    <submittedName>
        <fullName evidence="2">Nuclear LIM factor interactor-interacting protein cleavage-specific form</fullName>
    </submittedName>
</protein>
<sequence length="137" mass="14865">MMTTQSKTLPSLNVSLKPEGIATGNPVQVSKQLADLSIANPLASIVHQADKNGKQQPILTGLRRDSSSSTKGQHRGSFRNIFVNIWSALGSHEQPQDLDKTNQRRSSLSKPKTASVSKEIQLRPNLLPSVSPDDANK</sequence>
<feature type="region of interest" description="Disordered" evidence="1">
    <location>
        <begin position="48"/>
        <end position="76"/>
    </location>
</feature>
<keyword evidence="3" id="KW-1185">Reference proteome</keyword>
<feature type="non-terminal residue" evidence="2">
    <location>
        <position position="137"/>
    </location>
</feature>
<feature type="region of interest" description="Disordered" evidence="1">
    <location>
        <begin position="92"/>
        <end position="137"/>
    </location>
</feature>
<dbReference type="Proteomes" id="UP000237271">
    <property type="component" value="Unassembled WGS sequence"/>
</dbReference>
<reference evidence="2 3" key="1">
    <citation type="journal article" date="2017" name="Genome Biol. Evol.">
        <title>Phytophthora megakarya and P. palmivora, closely related causal agents of cacao black pod rot, underwent increases in genome sizes and gene numbers by different mechanisms.</title>
        <authorList>
            <person name="Ali S.S."/>
            <person name="Shao J."/>
            <person name="Lary D.J."/>
            <person name="Kronmiller B."/>
            <person name="Shen D."/>
            <person name="Strem M.D."/>
            <person name="Amoako-Attah I."/>
            <person name="Akrofi A.Y."/>
            <person name="Begoude B.A."/>
            <person name="Ten Hoopen G.M."/>
            <person name="Coulibaly K."/>
            <person name="Kebe B.I."/>
            <person name="Melnick R.L."/>
            <person name="Guiltinan M.J."/>
            <person name="Tyler B.M."/>
            <person name="Meinhardt L.W."/>
            <person name="Bailey B.A."/>
        </authorList>
    </citation>
    <scope>NUCLEOTIDE SEQUENCE [LARGE SCALE GENOMIC DNA]</scope>
    <source>
        <strain evidence="3">sbr112.9</strain>
    </source>
</reference>
<name>A0A2P4XHR3_9STRA</name>
<organism evidence="2 3">
    <name type="scientific">Phytophthora palmivora</name>
    <dbReference type="NCBI Taxonomy" id="4796"/>
    <lineage>
        <taxon>Eukaryota</taxon>
        <taxon>Sar</taxon>
        <taxon>Stramenopiles</taxon>
        <taxon>Oomycota</taxon>
        <taxon>Peronosporomycetes</taxon>
        <taxon>Peronosporales</taxon>
        <taxon>Peronosporaceae</taxon>
        <taxon>Phytophthora</taxon>
    </lineage>
</organism>
<accession>A0A2P4XHR3</accession>
<dbReference type="EMBL" id="NCKW01010631">
    <property type="protein sequence ID" value="POM65082.1"/>
    <property type="molecule type" value="Genomic_DNA"/>
</dbReference>
<comment type="caution">
    <text evidence="2">The sequence shown here is derived from an EMBL/GenBank/DDBJ whole genome shotgun (WGS) entry which is preliminary data.</text>
</comment>
<evidence type="ECO:0000256" key="1">
    <source>
        <dbReference type="SAM" id="MobiDB-lite"/>
    </source>
</evidence>
<evidence type="ECO:0000313" key="3">
    <source>
        <dbReference type="Proteomes" id="UP000237271"/>
    </source>
</evidence>